<dbReference type="GO" id="GO:0016740">
    <property type="term" value="F:transferase activity"/>
    <property type="evidence" value="ECO:0007669"/>
    <property type="project" value="UniProtKB-KW"/>
</dbReference>
<evidence type="ECO:0000313" key="2">
    <source>
        <dbReference type="EMBL" id="SHM79379.1"/>
    </source>
</evidence>
<protein>
    <submittedName>
        <fullName evidence="2">Glycosyl transferase family 2</fullName>
    </submittedName>
</protein>
<keyword evidence="3" id="KW-1185">Reference proteome</keyword>
<name>A0A1M7LMM6_9FIRM</name>
<dbReference type="EMBL" id="FRCP01000017">
    <property type="protein sequence ID" value="SHM79379.1"/>
    <property type="molecule type" value="Genomic_DNA"/>
</dbReference>
<reference evidence="2 3" key="1">
    <citation type="submission" date="2016-11" db="EMBL/GenBank/DDBJ databases">
        <authorList>
            <person name="Jaros S."/>
            <person name="Januszkiewicz K."/>
            <person name="Wedrychowicz H."/>
        </authorList>
    </citation>
    <scope>NUCLEOTIDE SEQUENCE [LARGE SCALE GENOMIC DNA]</scope>
    <source>
        <strain evidence="2 3">DSM 15930</strain>
    </source>
</reference>
<feature type="domain" description="Glycosyltransferase 2-like" evidence="1">
    <location>
        <begin position="6"/>
        <end position="147"/>
    </location>
</feature>
<dbReference type="CDD" id="cd02511">
    <property type="entry name" value="Beta4Glucosyltransferase"/>
    <property type="match status" value="1"/>
</dbReference>
<dbReference type="PANTHER" id="PTHR43630:SF2">
    <property type="entry name" value="GLYCOSYLTRANSFERASE"/>
    <property type="match status" value="1"/>
</dbReference>
<sequence length="345" mass="40688">MITITACMIVKNEEEVLKRCLDSLKNLVDEIVIVDTGSTDLTKEIAKTYTDKVYDFTWVHDFAAARNYSFSKATMDYIYVADADEEIDTENQEKFRMLKEAMLPEIEIVQMYYTNQLQYGTTYNYDKEYRPKLYRRLREFMWQDPIHETVALDPVIYDSDIEIIHRPTMSHAKRDFNNFYVILNKGERLSPKLTHMFAKELFIAGEDDDFIKAGEYFDEWQKDTTRTSEECSYIQCVLAKYARLQGNLELLMKVALKNIASKASSEVCYELGEHYFELEDYEEALIWYYNAAYETECQLNIHYGGDYPLMKLADCYRELGNVEQTRAYEELAKNWSLSVNSRDTF</sequence>
<dbReference type="Gene3D" id="3.90.550.10">
    <property type="entry name" value="Spore Coat Polysaccharide Biosynthesis Protein SpsA, Chain A"/>
    <property type="match status" value="1"/>
</dbReference>
<dbReference type="STRING" id="1120996.SAMN02746066_03311"/>
<dbReference type="PANTHER" id="PTHR43630">
    <property type="entry name" value="POLY-BETA-1,6-N-ACETYL-D-GLUCOSAMINE SYNTHASE"/>
    <property type="match status" value="1"/>
</dbReference>
<dbReference type="SUPFAM" id="SSF81901">
    <property type="entry name" value="HCP-like"/>
    <property type="match status" value="1"/>
</dbReference>
<dbReference type="OrthoDB" id="9815923at2"/>
<proteinExistence type="predicted"/>
<accession>A0A1M7LMM6</accession>
<dbReference type="InterPro" id="IPR029044">
    <property type="entry name" value="Nucleotide-diphossugar_trans"/>
</dbReference>
<keyword evidence="2" id="KW-0808">Transferase</keyword>
<dbReference type="InterPro" id="IPR011990">
    <property type="entry name" value="TPR-like_helical_dom_sf"/>
</dbReference>
<dbReference type="RefSeq" id="WP_073289512.1">
    <property type="nucleotide sequence ID" value="NZ_FRCP01000017.1"/>
</dbReference>
<evidence type="ECO:0000259" key="1">
    <source>
        <dbReference type="Pfam" id="PF00535"/>
    </source>
</evidence>
<dbReference type="InterPro" id="IPR001173">
    <property type="entry name" value="Glyco_trans_2-like"/>
</dbReference>
<dbReference type="SUPFAM" id="SSF53448">
    <property type="entry name" value="Nucleotide-diphospho-sugar transferases"/>
    <property type="match status" value="1"/>
</dbReference>
<dbReference type="Proteomes" id="UP000184038">
    <property type="component" value="Unassembled WGS sequence"/>
</dbReference>
<dbReference type="Gene3D" id="1.25.40.10">
    <property type="entry name" value="Tetratricopeptide repeat domain"/>
    <property type="match status" value="1"/>
</dbReference>
<dbReference type="Pfam" id="PF00535">
    <property type="entry name" value="Glycos_transf_2"/>
    <property type="match status" value="1"/>
</dbReference>
<dbReference type="AlphaFoldDB" id="A0A1M7LMM6"/>
<evidence type="ECO:0000313" key="3">
    <source>
        <dbReference type="Proteomes" id="UP000184038"/>
    </source>
</evidence>
<organism evidence="2 3">
    <name type="scientific">Anaerosporobacter mobilis DSM 15930</name>
    <dbReference type="NCBI Taxonomy" id="1120996"/>
    <lineage>
        <taxon>Bacteria</taxon>
        <taxon>Bacillati</taxon>
        <taxon>Bacillota</taxon>
        <taxon>Clostridia</taxon>
        <taxon>Lachnospirales</taxon>
        <taxon>Lachnospiraceae</taxon>
        <taxon>Anaerosporobacter</taxon>
    </lineage>
</organism>
<gene>
    <name evidence="2" type="ORF">SAMN02746066_03311</name>
</gene>